<evidence type="ECO:0000256" key="4">
    <source>
        <dbReference type="ARBA" id="ARBA00022833"/>
    </source>
</evidence>
<dbReference type="SUPFAM" id="SSF90229">
    <property type="entry name" value="CCCH zinc finger"/>
    <property type="match status" value="2"/>
</dbReference>
<dbReference type="OrthoDB" id="410307at2759"/>
<dbReference type="KEGG" id="erc:Ecym_4262"/>
<dbReference type="AlphaFoldDB" id="G8JTH3"/>
<feature type="compositionally biased region" description="Basic and acidic residues" evidence="6">
    <location>
        <begin position="147"/>
        <end position="158"/>
    </location>
</feature>
<feature type="domain" description="C3H1-type" evidence="7">
    <location>
        <begin position="177"/>
        <end position="205"/>
    </location>
</feature>
<dbReference type="eggNOG" id="KOG1677">
    <property type="taxonomic scope" value="Eukaryota"/>
</dbReference>
<sequence length="294" mass="33264">MNFYISGQSSAYPTNMSSSSTHTSSIFSRENEDYYWRIREIEQYYIKTLLSDDHEFEAVSSGCDEGKPQVKVGGGVPGWLQRCGGFGEEQGGVVGSESSLEVEINSQYRPANGTLPLTTENLAMLQHPVREGEKESVVVAGVQQRHVTQEDGEGRAAELDEQQQQQQQPQEKVNKTLYKTELCESFATTGFCKYATKCQFAHGLHELKFKERSNKFRTKPCINWSTTGYCRYGKRCCFKHGNDQDIEVYLKAGLIKMNADGTTDEEYKGCDSQLVTEKKRNLHANVKILQTMIW</sequence>
<dbReference type="FunFam" id="4.10.1000.10:FF:000018">
    <property type="entry name" value="Zinc finger protein"/>
    <property type="match status" value="1"/>
</dbReference>
<organism evidence="8 9">
    <name type="scientific">Eremothecium cymbalariae (strain CBS 270.75 / DBVPG 7215 / KCTC 17166 / NRRL Y-17582)</name>
    <name type="common">Yeast</name>
    <dbReference type="NCBI Taxonomy" id="931890"/>
    <lineage>
        <taxon>Eukaryota</taxon>
        <taxon>Fungi</taxon>
        <taxon>Dikarya</taxon>
        <taxon>Ascomycota</taxon>
        <taxon>Saccharomycotina</taxon>
        <taxon>Saccharomycetes</taxon>
        <taxon>Saccharomycetales</taxon>
        <taxon>Saccharomycetaceae</taxon>
        <taxon>Eremothecium</taxon>
    </lineage>
</organism>
<name>G8JTH3_ERECY</name>
<evidence type="ECO:0000256" key="2">
    <source>
        <dbReference type="ARBA" id="ARBA00022737"/>
    </source>
</evidence>
<proteinExistence type="predicted"/>
<dbReference type="GeneID" id="11471289"/>
<reference evidence="9" key="1">
    <citation type="journal article" date="2012" name="G3 (Bethesda)">
        <title>Pichia sorbitophila, an interspecies yeast hybrid reveals early steps of genome resolution following polyploidization.</title>
        <authorList>
            <person name="Leh Louis V."/>
            <person name="Despons L."/>
            <person name="Friedrich A."/>
            <person name="Martin T."/>
            <person name="Durrens P."/>
            <person name="Casaregola S."/>
            <person name="Neuveglise C."/>
            <person name="Fairhead C."/>
            <person name="Marck C."/>
            <person name="Cruz J.A."/>
            <person name="Straub M.L."/>
            <person name="Kugler V."/>
            <person name="Sacerdot C."/>
            <person name="Uzunov Z."/>
            <person name="Thierry A."/>
            <person name="Weiss S."/>
            <person name="Bleykasten C."/>
            <person name="De Montigny J."/>
            <person name="Jacques N."/>
            <person name="Jung P."/>
            <person name="Lemaire M."/>
            <person name="Mallet S."/>
            <person name="Morel G."/>
            <person name="Richard G.F."/>
            <person name="Sarkar A."/>
            <person name="Savel G."/>
            <person name="Schacherer J."/>
            <person name="Seret M.L."/>
            <person name="Talla E."/>
            <person name="Samson G."/>
            <person name="Jubin C."/>
            <person name="Poulain J."/>
            <person name="Vacherie B."/>
            <person name="Barbe V."/>
            <person name="Pelletier E."/>
            <person name="Sherman D.J."/>
            <person name="Westhof E."/>
            <person name="Weissenbach J."/>
            <person name="Baret P.V."/>
            <person name="Wincker P."/>
            <person name="Gaillardin C."/>
            <person name="Dujon B."/>
            <person name="Souciet J.L."/>
        </authorList>
    </citation>
    <scope>NUCLEOTIDE SEQUENCE [LARGE SCALE GENOMIC DNA]</scope>
    <source>
        <strain evidence="9">CBS 270.75 / DBVPG 7215 / KCTC 17166 / NRRL Y-17582</strain>
    </source>
</reference>
<dbReference type="FunCoup" id="G8JTH3">
    <property type="interactions" value="31"/>
</dbReference>
<feature type="region of interest" description="Disordered" evidence="6">
    <location>
        <begin position="1"/>
        <end position="23"/>
    </location>
</feature>
<feature type="zinc finger region" description="C3H1-type" evidence="5">
    <location>
        <begin position="177"/>
        <end position="205"/>
    </location>
</feature>
<dbReference type="PROSITE" id="PS50103">
    <property type="entry name" value="ZF_C3H1"/>
    <property type="match status" value="2"/>
</dbReference>
<gene>
    <name evidence="8" type="ordered locus">Ecym_4262</name>
</gene>
<dbReference type="InterPro" id="IPR036855">
    <property type="entry name" value="Znf_CCCH_sf"/>
</dbReference>
<feature type="region of interest" description="Disordered" evidence="6">
    <location>
        <begin position="147"/>
        <end position="171"/>
    </location>
</feature>
<feature type="zinc finger region" description="C3H1-type" evidence="5">
    <location>
        <begin position="215"/>
        <end position="243"/>
    </location>
</feature>
<keyword evidence="3 5" id="KW-0863">Zinc-finger</keyword>
<dbReference type="SMART" id="SM00356">
    <property type="entry name" value="ZnF_C3H1"/>
    <property type="match status" value="2"/>
</dbReference>
<dbReference type="GO" id="GO:0003729">
    <property type="term" value="F:mRNA binding"/>
    <property type="evidence" value="ECO:0007669"/>
    <property type="project" value="InterPro"/>
</dbReference>
<dbReference type="PANTHER" id="PTHR12547">
    <property type="entry name" value="CCCH ZINC FINGER/TIS11-RELATED"/>
    <property type="match status" value="1"/>
</dbReference>
<dbReference type="RefSeq" id="XP_003646143.1">
    <property type="nucleotide sequence ID" value="XM_003646095.1"/>
</dbReference>
<evidence type="ECO:0000313" key="9">
    <source>
        <dbReference type="Proteomes" id="UP000006790"/>
    </source>
</evidence>
<dbReference type="FunFam" id="4.10.1000.10:FF:000001">
    <property type="entry name" value="zinc finger CCCH domain-containing protein 15-like"/>
    <property type="match status" value="1"/>
</dbReference>
<dbReference type="GO" id="GO:0006879">
    <property type="term" value="P:intracellular iron ion homeostasis"/>
    <property type="evidence" value="ECO:0007669"/>
    <property type="project" value="UniProtKB-ARBA"/>
</dbReference>
<dbReference type="OMA" id="KPCINWS"/>
<dbReference type="Gene3D" id="4.10.1000.10">
    <property type="entry name" value="Zinc finger, CCCH-type"/>
    <property type="match status" value="2"/>
</dbReference>
<evidence type="ECO:0000256" key="6">
    <source>
        <dbReference type="SAM" id="MobiDB-lite"/>
    </source>
</evidence>
<keyword evidence="1 5" id="KW-0479">Metal-binding</keyword>
<keyword evidence="9" id="KW-1185">Reference proteome</keyword>
<dbReference type="InterPro" id="IPR045877">
    <property type="entry name" value="ZFP36-like"/>
</dbReference>
<dbReference type="InterPro" id="IPR000571">
    <property type="entry name" value="Znf_CCCH"/>
</dbReference>
<feature type="compositionally biased region" description="Polar residues" evidence="6">
    <location>
        <begin position="1"/>
        <end position="16"/>
    </location>
</feature>
<dbReference type="STRING" id="931890.G8JTH3"/>
<dbReference type="GO" id="GO:0000956">
    <property type="term" value="P:nuclear-transcribed mRNA catabolic process"/>
    <property type="evidence" value="ECO:0007669"/>
    <property type="project" value="UniProtKB-ARBA"/>
</dbReference>
<dbReference type="Proteomes" id="UP000006790">
    <property type="component" value="Chromosome 4"/>
</dbReference>
<dbReference type="InParanoid" id="G8JTH3"/>
<evidence type="ECO:0000256" key="1">
    <source>
        <dbReference type="ARBA" id="ARBA00022723"/>
    </source>
</evidence>
<dbReference type="Pfam" id="PF00642">
    <property type="entry name" value="zf-CCCH"/>
    <property type="match status" value="2"/>
</dbReference>
<accession>G8JTH3</accession>
<keyword evidence="2" id="KW-0677">Repeat</keyword>
<dbReference type="GO" id="GO:0008270">
    <property type="term" value="F:zinc ion binding"/>
    <property type="evidence" value="ECO:0007669"/>
    <property type="project" value="UniProtKB-KW"/>
</dbReference>
<evidence type="ECO:0000313" key="8">
    <source>
        <dbReference type="EMBL" id="AET39326.1"/>
    </source>
</evidence>
<evidence type="ECO:0000256" key="3">
    <source>
        <dbReference type="ARBA" id="ARBA00022771"/>
    </source>
</evidence>
<protein>
    <recommendedName>
        <fullName evidence="7">C3H1-type domain-containing protein</fullName>
    </recommendedName>
</protein>
<keyword evidence="4 5" id="KW-0862">Zinc</keyword>
<dbReference type="HOGENOM" id="CLU_060370_0_0_1"/>
<feature type="domain" description="C3H1-type" evidence="7">
    <location>
        <begin position="215"/>
        <end position="243"/>
    </location>
</feature>
<dbReference type="EMBL" id="CP002500">
    <property type="protein sequence ID" value="AET39326.1"/>
    <property type="molecule type" value="Genomic_DNA"/>
</dbReference>
<evidence type="ECO:0000256" key="5">
    <source>
        <dbReference type="PROSITE-ProRule" id="PRU00723"/>
    </source>
</evidence>
<evidence type="ECO:0000259" key="7">
    <source>
        <dbReference type="PROSITE" id="PS50103"/>
    </source>
</evidence>
<dbReference type="PANTHER" id="PTHR12547:SF18">
    <property type="entry name" value="PROTEIN TIS11"/>
    <property type="match status" value="1"/>
</dbReference>